<sequence length="255" mass="26878">MNMLIAHHGRMQQWWSSLDNVKQLYVAGMIMAGLFVATIAASGIGLPADVLLMTAITITAIAFVIESYRWLVAALEAPLAKWLTGVAGVMAAAVATGAASSTLAVATGQDPGAFKTSTAFLAPLSFIPILAVLIMAGALLGLPFFLIGMLTKHSLARGKPRDFDMLLSFARIVGLTGIAAAAGQLIAPPTRLNEGLEKAARYSAYFLDMVPDRTCAPAEGDRAARVNDSLVIIGRMTDDGLQFVRKDCALAAENR</sequence>
<evidence type="ECO:0000313" key="3">
    <source>
        <dbReference type="Proteomes" id="UP001499959"/>
    </source>
</evidence>
<feature type="transmembrane region" description="Helical" evidence="1">
    <location>
        <begin position="163"/>
        <end position="187"/>
    </location>
</feature>
<keyword evidence="3" id="KW-1185">Reference proteome</keyword>
<evidence type="ECO:0000313" key="2">
    <source>
        <dbReference type="EMBL" id="GAA4795883.1"/>
    </source>
</evidence>
<evidence type="ECO:0000256" key="1">
    <source>
        <dbReference type="SAM" id="Phobius"/>
    </source>
</evidence>
<feature type="transmembrane region" description="Helical" evidence="1">
    <location>
        <begin position="24"/>
        <end position="44"/>
    </location>
</feature>
<accession>A0ABP9BM66</accession>
<feature type="transmembrane region" description="Helical" evidence="1">
    <location>
        <begin position="126"/>
        <end position="151"/>
    </location>
</feature>
<name>A0ABP9BM66_9GAMM</name>
<organism evidence="2 3">
    <name type="scientific">Lysobacter hankyongensis</name>
    <dbReference type="NCBI Taxonomy" id="1176535"/>
    <lineage>
        <taxon>Bacteria</taxon>
        <taxon>Pseudomonadati</taxon>
        <taxon>Pseudomonadota</taxon>
        <taxon>Gammaproteobacteria</taxon>
        <taxon>Lysobacterales</taxon>
        <taxon>Lysobacteraceae</taxon>
        <taxon>Lysobacter</taxon>
    </lineage>
</organism>
<proteinExistence type="predicted"/>
<reference evidence="3" key="1">
    <citation type="journal article" date="2019" name="Int. J. Syst. Evol. Microbiol.">
        <title>The Global Catalogue of Microorganisms (GCM) 10K type strain sequencing project: providing services to taxonomists for standard genome sequencing and annotation.</title>
        <authorList>
            <consortium name="The Broad Institute Genomics Platform"/>
            <consortium name="The Broad Institute Genome Sequencing Center for Infectious Disease"/>
            <person name="Wu L."/>
            <person name="Ma J."/>
        </authorList>
    </citation>
    <scope>NUCLEOTIDE SEQUENCE [LARGE SCALE GENOMIC DNA]</scope>
    <source>
        <strain evidence="3">JCM 18204</strain>
    </source>
</reference>
<keyword evidence="1" id="KW-1133">Transmembrane helix</keyword>
<dbReference type="Proteomes" id="UP001499959">
    <property type="component" value="Unassembled WGS sequence"/>
</dbReference>
<dbReference type="RefSeq" id="WP_345303387.1">
    <property type="nucleotide sequence ID" value="NZ_BAABJE010000010.1"/>
</dbReference>
<feature type="transmembrane region" description="Helical" evidence="1">
    <location>
        <begin position="50"/>
        <end position="71"/>
    </location>
</feature>
<protein>
    <submittedName>
        <fullName evidence="2">Uncharacterized protein</fullName>
    </submittedName>
</protein>
<feature type="transmembrane region" description="Helical" evidence="1">
    <location>
        <begin position="83"/>
        <end position="106"/>
    </location>
</feature>
<keyword evidence="1" id="KW-0812">Transmembrane</keyword>
<keyword evidence="1" id="KW-0472">Membrane</keyword>
<gene>
    <name evidence="2" type="ORF">GCM10023307_22180</name>
</gene>
<dbReference type="EMBL" id="BAABJE010000010">
    <property type="protein sequence ID" value="GAA4795883.1"/>
    <property type="molecule type" value="Genomic_DNA"/>
</dbReference>
<comment type="caution">
    <text evidence="2">The sequence shown here is derived from an EMBL/GenBank/DDBJ whole genome shotgun (WGS) entry which is preliminary data.</text>
</comment>